<reference evidence="1 2" key="1">
    <citation type="submission" date="2017-12" db="EMBL/GenBank/DDBJ databases">
        <title>Rapid rising of carbapenem-resistant Enterobacteriaceae(CRE) and emergence of colistin resistance genemcr-1 in CRE in the hospital of Henan, China.</title>
        <authorList>
            <person name="Sun Q."/>
            <person name="Zhang R."/>
            <person name="Li Y."/>
            <person name="Shen Y."/>
            <person name="Zhang Y."/>
            <person name="Yang J."/>
            <person name="Shu L."/>
            <person name="Zhou H."/>
            <person name="Wang Y."/>
            <person name="Wang B."/>
            <person name="Shen Z."/>
        </authorList>
    </citation>
    <scope>NUCLEOTIDE SEQUENCE [LARGE SCALE GENOMIC DNA]</scope>
    <source>
        <strain evidence="1 2">3512</strain>
    </source>
</reference>
<evidence type="ECO:0000313" key="1">
    <source>
        <dbReference type="EMBL" id="PKD90905.1"/>
    </source>
</evidence>
<comment type="caution">
    <text evidence="1">The sequence shown here is derived from an EMBL/GenBank/DDBJ whole genome shotgun (WGS) entry which is preliminary data.</text>
</comment>
<evidence type="ECO:0000313" key="2">
    <source>
        <dbReference type="Proteomes" id="UP000233549"/>
    </source>
</evidence>
<organism evidence="1 2">
    <name type="scientific">Escherichia coli</name>
    <dbReference type="NCBI Taxonomy" id="562"/>
    <lineage>
        <taxon>Bacteria</taxon>
        <taxon>Pseudomonadati</taxon>
        <taxon>Pseudomonadota</taxon>
        <taxon>Gammaproteobacteria</taxon>
        <taxon>Enterobacterales</taxon>
        <taxon>Enterobacteriaceae</taxon>
        <taxon>Escherichia</taxon>
    </lineage>
</organism>
<proteinExistence type="predicted"/>
<protein>
    <recommendedName>
        <fullName evidence="3">Lytic transglycosylase</fullName>
    </recommendedName>
</protein>
<accession>A0AAP8LE79</accession>
<sequence length="638" mass="69179">MNAETLKDFLISLGFKVDEAGARKFDAVVAGTTLKAIELGVKVEAAALSVVAFTAKIASGLDDLYWASQRTGATVEGIKQIGYAVSQVGGSVDGARGSLENLARFMRNNPGAEGFLNRLGVQTRDASGNMRDMATIFTGVGQRLSSMPYYRANQYAQMLGLDENTLMAMRRGIGQFSGEYTAMAKAIGYNADVAAVSSNKFMTSLRSFGLMAGMARDKIGSSLADGLAGSLDRLRRQILENFPKIEGAITGTVKGILWAGEMVGRVIYRLIQLGQSISDWWDSLDKQSQQLIELIGALTAAWWMLNRAMLASPITWVLGLAAAIALLWEDYQTWKEGGKSLIDWGKWKPEVDAALKMVGDLKQTVLDLGKALAKLLNIDPKSWSLKWDFSNFITQMGEFSKMLSMIGDLLNAIKDGRWSDAASIGRALLKQGSNQPDALPGVSDSANSAADWIKDKTGFDPRSIGRFFRGEGNTLADRNNNPGNIRPVGGGGFRTFGSALEGWEAMKNQLMRYFTGKTTGRRLQTIMDIVSTWAPAADNNDPAKYARDVAGWMGVSPTAALNLSDPNTMAMLMQSMARKEGYSNWNSPLAHQAAGAQVNQQNTYNIYGGNAQEIGQEVSRRQLDANARVLRNNQTGAG</sequence>
<dbReference type="Proteomes" id="UP000233549">
    <property type="component" value="Unassembled WGS sequence"/>
</dbReference>
<dbReference type="EMBL" id="PITP01000005">
    <property type="protein sequence ID" value="PKD90905.1"/>
    <property type="molecule type" value="Genomic_DNA"/>
</dbReference>
<evidence type="ECO:0008006" key="3">
    <source>
        <dbReference type="Google" id="ProtNLM"/>
    </source>
</evidence>
<dbReference type="AlphaFoldDB" id="A0AAP8LE79"/>
<name>A0AAP8LE79_ECOLX</name>
<gene>
    <name evidence="1" type="ORF">CWS33_06965</name>
</gene>
<dbReference type="RefSeq" id="WP_052921361.1">
    <property type="nucleotide sequence ID" value="NZ_CP018995.1"/>
</dbReference>